<dbReference type="InterPro" id="IPR006541">
    <property type="entry name" value="Bacteriocin_ass"/>
</dbReference>
<gene>
    <name evidence="2" type="ORF">JFN88_22030</name>
</gene>
<dbReference type="EMBL" id="JAELUP010000107">
    <property type="protein sequence ID" value="MBJ6363897.1"/>
    <property type="molecule type" value="Genomic_DNA"/>
</dbReference>
<comment type="caution">
    <text evidence="2">The sequence shown here is derived from an EMBL/GenBank/DDBJ whole genome shotgun (WGS) entry which is preliminary data.</text>
</comment>
<reference evidence="2" key="1">
    <citation type="submission" date="2020-12" db="EMBL/GenBank/DDBJ databases">
        <authorList>
            <person name="Huq M.A."/>
        </authorList>
    </citation>
    <scope>NUCLEOTIDE SEQUENCE</scope>
    <source>
        <strain evidence="2">MAHUQ-46</strain>
    </source>
</reference>
<name>A0A934MX77_9BACL</name>
<evidence type="ECO:0000313" key="3">
    <source>
        <dbReference type="Proteomes" id="UP000640274"/>
    </source>
</evidence>
<feature type="transmembrane region" description="Helical" evidence="1">
    <location>
        <begin position="181"/>
        <end position="207"/>
    </location>
</feature>
<feature type="transmembrane region" description="Helical" evidence="1">
    <location>
        <begin position="238"/>
        <end position="256"/>
    </location>
</feature>
<keyword evidence="3" id="KW-1185">Reference proteome</keyword>
<evidence type="ECO:0000313" key="2">
    <source>
        <dbReference type="EMBL" id="MBJ6363897.1"/>
    </source>
</evidence>
<dbReference type="Pfam" id="PF07242">
    <property type="entry name" value="DUF1430"/>
    <property type="match status" value="1"/>
</dbReference>
<dbReference type="Proteomes" id="UP000640274">
    <property type="component" value="Unassembled WGS sequence"/>
</dbReference>
<feature type="transmembrane region" description="Helical" evidence="1">
    <location>
        <begin position="312"/>
        <end position="334"/>
    </location>
</feature>
<proteinExistence type="predicted"/>
<keyword evidence="1" id="KW-0812">Transmembrane</keyword>
<feature type="transmembrane region" description="Helical" evidence="1">
    <location>
        <begin position="262"/>
        <end position="291"/>
    </location>
</feature>
<protein>
    <submittedName>
        <fullName evidence="2">DUF1430 domain-containing protein</fullName>
    </submittedName>
</protein>
<feature type="transmembrane region" description="Helical" evidence="1">
    <location>
        <begin position="664"/>
        <end position="684"/>
    </location>
</feature>
<feature type="transmembrane region" description="Helical" evidence="1">
    <location>
        <begin position="6"/>
        <end position="24"/>
    </location>
</feature>
<evidence type="ECO:0000256" key="1">
    <source>
        <dbReference type="SAM" id="Phobius"/>
    </source>
</evidence>
<organism evidence="2 3">
    <name type="scientific">Paenibacillus roseus</name>
    <dbReference type="NCBI Taxonomy" id="2798579"/>
    <lineage>
        <taxon>Bacteria</taxon>
        <taxon>Bacillati</taxon>
        <taxon>Bacillota</taxon>
        <taxon>Bacilli</taxon>
        <taxon>Bacillales</taxon>
        <taxon>Paenibacillaceae</taxon>
        <taxon>Paenibacillus</taxon>
    </lineage>
</organism>
<feature type="transmembrane region" description="Helical" evidence="1">
    <location>
        <begin position="690"/>
        <end position="708"/>
    </location>
</feature>
<feature type="transmembrane region" description="Helical" evidence="1">
    <location>
        <begin position="619"/>
        <end position="643"/>
    </location>
</feature>
<dbReference type="RefSeq" id="WP_199021496.1">
    <property type="nucleotide sequence ID" value="NZ_JAELUP010000107.1"/>
</dbReference>
<dbReference type="NCBIfam" id="TIGR01654">
    <property type="entry name" value="bact_immun_7tm"/>
    <property type="match status" value="1"/>
</dbReference>
<dbReference type="AlphaFoldDB" id="A0A934MX77"/>
<keyword evidence="1" id="KW-0472">Membrane</keyword>
<accession>A0A934MX77</accession>
<sequence>MKKVLLTFLLLIVAISLFSFDALFKKQIANILYDDYKLMTIHYFEEERTTSTNVIQELVDFSVDEGVNISRYHFINEHTLHIYSSNIQSDSHISLISGEWPYDNNYISNKSVIDQNQSGTIAFPISNLEVKYFDFHQLRNVGLGGSFYLSKSDNELLERARQAFSSFGEVRFEEVQTNPFLMVNVTLFLVVLFALVSYSIIIFYYMIQNRTQFYLHQLWGYTVFSSFLAFIRPVFKSILIIIVTGQALVITLTIYYNQTYYLIDIVVVSIIISLIMLLVTVVLLGISLFFIRQSGIDSVSLKGSPPFKNYQISSVILKAIFSMILLSITAFSFMKALDLNQKLANQTYWNETKNIYRIQVGPLNISGDLKKEKYLNDQFENLYQSLKINKDLFLIYAANFVKIYHKDIRGKYLFEYNSEGEEQFYLPRGRSIVINENYLKINPILAANQREILDQLNSNPMILNLLVPEKFKKYEQSIKQNYLKNFYFQKVRVNNIYNEELGAPLNTIDITDLDINIIYTSNSQSYFTFNSSLGDPKNKNKIVDPIAIIFNESVDSSFIGAYTTTSLYFYDDSQGNAYNNIIGYLKETRTLGYIPYVTSVYQENNAEIVRLTQQLLQQIVALSIMFILSCAFLIVFVWSYYMSNANQLYLKFLFGYSYWKTNKLLILSSICIYFISGILVFFWLHTEIVILSTLLLIGTDMILIYLYSRYLNRQHMGKILKGESL</sequence>
<keyword evidence="1" id="KW-1133">Transmembrane helix</keyword>